<feature type="compositionally biased region" description="Basic and acidic residues" evidence="3">
    <location>
        <begin position="205"/>
        <end position="216"/>
    </location>
</feature>
<dbReference type="PROSITE" id="PS50102">
    <property type="entry name" value="RRM"/>
    <property type="match status" value="3"/>
</dbReference>
<organism evidence="5 6">
    <name type="scientific">Pycnococcus provasolii</name>
    <dbReference type="NCBI Taxonomy" id="41880"/>
    <lineage>
        <taxon>Eukaryota</taxon>
        <taxon>Viridiplantae</taxon>
        <taxon>Chlorophyta</taxon>
        <taxon>Pseudoscourfieldiophyceae</taxon>
        <taxon>Pseudoscourfieldiales</taxon>
        <taxon>Pycnococcaceae</taxon>
        <taxon>Pycnococcus</taxon>
    </lineage>
</organism>
<feature type="domain" description="RRM" evidence="4">
    <location>
        <begin position="242"/>
        <end position="319"/>
    </location>
</feature>
<feature type="region of interest" description="Disordered" evidence="3">
    <location>
        <begin position="1"/>
        <end position="51"/>
    </location>
</feature>
<dbReference type="Proteomes" id="UP000660262">
    <property type="component" value="Unassembled WGS sequence"/>
</dbReference>
<dbReference type="AlphaFoldDB" id="A0A830H5F1"/>
<name>A0A830H5F1_9CHLO</name>
<dbReference type="Gene3D" id="3.30.70.330">
    <property type="match status" value="3"/>
</dbReference>
<evidence type="ECO:0000256" key="2">
    <source>
        <dbReference type="PROSITE-ProRule" id="PRU00176"/>
    </source>
</evidence>
<dbReference type="SMART" id="SM00360">
    <property type="entry name" value="RRM"/>
    <property type="match status" value="3"/>
</dbReference>
<dbReference type="OrthoDB" id="439808at2759"/>
<dbReference type="GO" id="GO:0003729">
    <property type="term" value="F:mRNA binding"/>
    <property type="evidence" value="ECO:0007669"/>
    <property type="project" value="TreeGrafter"/>
</dbReference>
<protein>
    <recommendedName>
        <fullName evidence="4">RRM domain-containing protein</fullName>
    </recommendedName>
</protein>
<dbReference type="InterPro" id="IPR035979">
    <property type="entry name" value="RBD_domain_sf"/>
</dbReference>
<comment type="caution">
    <text evidence="5">The sequence shown here is derived from an EMBL/GenBank/DDBJ whole genome shotgun (WGS) entry which is preliminary data.</text>
</comment>
<evidence type="ECO:0000256" key="3">
    <source>
        <dbReference type="SAM" id="MobiDB-lite"/>
    </source>
</evidence>
<feature type="domain" description="RRM" evidence="4">
    <location>
        <begin position="431"/>
        <end position="511"/>
    </location>
</feature>
<dbReference type="InterPro" id="IPR050502">
    <property type="entry name" value="Euk_RNA-bind_prot"/>
</dbReference>
<evidence type="ECO:0000259" key="4">
    <source>
        <dbReference type="PROSITE" id="PS50102"/>
    </source>
</evidence>
<dbReference type="PANTHER" id="PTHR48025">
    <property type="entry name" value="OS02G0815200 PROTEIN"/>
    <property type="match status" value="1"/>
</dbReference>
<dbReference type="PANTHER" id="PTHR48025:SF1">
    <property type="entry name" value="RRM DOMAIN-CONTAINING PROTEIN"/>
    <property type="match status" value="1"/>
</dbReference>
<dbReference type="SUPFAM" id="SSF54928">
    <property type="entry name" value="RNA-binding domain, RBD"/>
    <property type="match status" value="3"/>
</dbReference>
<gene>
    <name evidence="5" type="ORF">PPROV_000105200</name>
</gene>
<evidence type="ECO:0000256" key="1">
    <source>
        <dbReference type="ARBA" id="ARBA00022884"/>
    </source>
</evidence>
<reference evidence="5" key="1">
    <citation type="submission" date="2020-10" db="EMBL/GenBank/DDBJ databases">
        <title>Unveiling of a novel bifunctional photoreceptor, Dualchrome1, isolated from a cosmopolitan green alga.</title>
        <authorList>
            <person name="Suzuki S."/>
            <person name="Kawachi M."/>
        </authorList>
    </citation>
    <scope>NUCLEOTIDE SEQUENCE</scope>
    <source>
        <strain evidence="5">NIES 2893</strain>
    </source>
</reference>
<evidence type="ECO:0000313" key="5">
    <source>
        <dbReference type="EMBL" id="GHP02295.1"/>
    </source>
</evidence>
<sequence length="511" mass="55128">MARASESGGALGNPNPKTLTAPRAPPPPPGRTQRRRLRRVAVPSLRNSPPFPVRALARHRTHTQRLRLSRARTLHCMTTCRILTFTASFLPSAAMNWAPTAASAKGARSFCTATTRVQSTAACRLLHNLKTNGRGGSTTVRTGISLASQQHLAANHVNMRARHALMSSTSSSAVSSAASLTWIIGGAQSSRRTFAASASASDESEAVKTDQEEGKAEEIVEEVAAAAATTPTTAETGIAHERALIVMHLAYSTGDDDLEDVFSKVGEVDNVQVMRYSDGKSRGFGVVQMADTDGADRALDTINGIEVNGRELALFRSSEEAFDLGNRTIMVLGLAWAVTSEGLASHFSAAGEVEDAEVKYRPDGLSRGFGWVRMTNHENAAKALEMMHGDELEGRAIRLDWSKPVVSGGGRTYKAPRQNNKYERGDLHLPNKLFVANLPREVDDAQLLAEFEEHAGPVNSANVIRFRDTNISRGFGFVVMADEKGFEQALEKAGGGWNLDGRVLDIKPPQF</sequence>
<dbReference type="EMBL" id="BNJQ01000003">
    <property type="protein sequence ID" value="GHP02295.1"/>
    <property type="molecule type" value="Genomic_DNA"/>
</dbReference>
<keyword evidence="1 2" id="KW-0694">RNA-binding</keyword>
<feature type="region of interest" description="Disordered" evidence="3">
    <location>
        <begin position="197"/>
        <end position="216"/>
    </location>
</feature>
<dbReference type="InterPro" id="IPR012677">
    <property type="entry name" value="Nucleotide-bd_a/b_plait_sf"/>
</dbReference>
<feature type="domain" description="RRM" evidence="4">
    <location>
        <begin position="327"/>
        <end position="404"/>
    </location>
</feature>
<dbReference type="InterPro" id="IPR000504">
    <property type="entry name" value="RRM_dom"/>
</dbReference>
<evidence type="ECO:0000313" key="6">
    <source>
        <dbReference type="Proteomes" id="UP000660262"/>
    </source>
</evidence>
<dbReference type="Pfam" id="PF00076">
    <property type="entry name" value="RRM_1"/>
    <property type="match status" value="3"/>
</dbReference>
<keyword evidence="6" id="KW-1185">Reference proteome</keyword>
<accession>A0A830H5F1</accession>
<proteinExistence type="predicted"/>
<dbReference type="CDD" id="cd00590">
    <property type="entry name" value="RRM_SF"/>
    <property type="match status" value="1"/>
</dbReference>